<evidence type="ECO:0000256" key="1">
    <source>
        <dbReference type="SAM" id="MobiDB-lite"/>
    </source>
</evidence>
<comment type="caution">
    <text evidence="2">The sequence shown here is derived from an EMBL/GenBank/DDBJ whole genome shotgun (WGS) entry which is preliminary data.</text>
</comment>
<dbReference type="Pfam" id="PF04672">
    <property type="entry name" value="Methyltransf_19"/>
    <property type="match status" value="1"/>
</dbReference>
<dbReference type="SUPFAM" id="SSF53335">
    <property type="entry name" value="S-adenosyl-L-methionine-dependent methyltransferases"/>
    <property type="match status" value="1"/>
</dbReference>
<accession>A0ABP3DXX8</accession>
<dbReference type="GO" id="GO:0008168">
    <property type="term" value="F:methyltransferase activity"/>
    <property type="evidence" value="ECO:0007669"/>
    <property type="project" value="UniProtKB-KW"/>
</dbReference>
<reference evidence="3" key="1">
    <citation type="journal article" date="2019" name="Int. J. Syst. Evol. Microbiol.">
        <title>The Global Catalogue of Microorganisms (GCM) 10K type strain sequencing project: providing services to taxonomists for standard genome sequencing and annotation.</title>
        <authorList>
            <consortium name="The Broad Institute Genomics Platform"/>
            <consortium name="The Broad Institute Genome Sequencing Center for Infectious Disease"/>
            <person name="Wu L."/>
            <person name="Ma J."/>
        </authorList>
    </citation>
    <scope>NUCLEOTIDE SEQUENCE [LARGE SCALE GENOMIC DNA]</scope>
    <source>
        <strain evidence="3">JCM 10425</strain>
    </source>
</reference>
<keyword evidence="2" id="KW-0489">Methyltransferase</keyword>
<organism evidence="2 3">
    <name type="scientific">Cryptosporangium japonicum</name>
    <dbReference type="NCBI Taxonomy" id="80872"/>
    <lineage>
        <taxon>Bacteria</taxon>
        <taxon>Bacillati</taxon>
        <taxon>Actinomycetota</taxon>
        <taxon>Actinomycetes</taxon>
        <taxon>Cryptosporangiales</taxon>
        <taxon>Cryptosporangiaceae</taxon>
        <taxon>Cryptosporangium</taxon>
    </lineage>
</organism>
<dbReference type="Proteomes" id="UP001500967">
    <property type="component" value="Unassembled WGS sequence"/>
</dbReference>
<dbReference type="PIRSF" id="PIRSF017393">
    <property type="entry name" value="MTase_SAV2177"/>
    <property type="match status" value="1"/>
</dbReference>
<keyword evidence="3" id="KW-1185">Reference proteome</keyword>
<dbReference type="CDD" id="cd02440">
    <property type="entry name" value="AdoMet_MTases"/>
    <property type="match status" value="1"/>
</dbReference>
<dbReference type="InterPro" id="IPR029063">
    <property type="entry name" value="SAM-dependent_MTases_sf"/>
</dbReference>
<feature type="region of interest" description="Disordered" evidence="1">
    <location>
        <begin position="236"/>
        <end position="258"/>
    </location>
</feature>
<sequence>MELDQPSAARMYDYFLGGAHNFSVDRQAAARILTIYPHASSAAQANRAFLRRAVAELLALGVRQFIDLGSGIPTAGNVHEVVDATAPGARVLYVDNDPVAVAYSESILAGRTDVGVLQADVRDPAAILDAPLTRRLIDPALPVAVLAVAVLHFVADDEDPAGILGRFRDAAAPGSYLALSHGTVDRQPAKAARSEEVYRSTRDPLTLRTRPEIERLLAGWDLVEPGLVWLPEWRPDWPDEPGTDPSRTEILGAVGRKA</sequence>
<protein>
    <submittedName>
        <fullName evidence="2">SAM-dependent methyltransferase</fullName>
    </submittedName>
</protein>
<gene>
    <name evidence="2" type="ORF">GCM10009539_34810</name>
</gene>
<dbReference type="Gene3D" id="3.40.50.150">
    <property type="entry name" value="Vaccinia Virus protein VP39"/>
    <property type="match status" value="1"/>
</dbReference>
<dbReference type="EMBL" id="BAAAGX010000014">
    <property type="protein sequence ID" value="GAA0246483.1"/>
    <property type="molecule type" value="Genomic_DNA"/>
</dbReference>
<name>A0ABP3DXX8_9ACTN</name>
<evidence type="ECO:0000313" key="2">
    <source>
        <dbReference type="EMBL" id="GAA0246483.1"/>
    </source>
</evidence>
<dbReference type="InterPro" id="IPR006764">
    <property type="entry name" value="SAM_dep_MeTrfase_SAV2177_type"/>
</dbReference>
<evidence type="ECO:0000313" key="3">
    <source>
        <dbReference type="Proteomes" id="UP001500967"/>
    </source>
</evidence>
<keyword evidence="2" id="KW-0808">Transferase</keyword>
<proteinExistence type="predicted"/>
<dbReference type="GO" id="GO:0032259">
    <property type="term" value="P:methylation"/>
    <property type="evidence" value="ECO:0007669"/>
    <property type="project" value="UniProtKB-KW"/>
</dbReference>